<feature type="region of interest" description="Disordered" evidence="8">
    <location>
        <begin position="86"/>
        <end position="164"/>
    </location>
</feature>
<evidence type="ECO:0000256" key="6">
    <source>
        <dbReference type="ARBA" id="ARBA00023132"/>
    </source>
</evidence>
<evidence type="ECO:0000256" key="5">
    <source>
        <dbReference type="ARBA" id="ARBA00023010"/>
    </source>
</evidence>
<dbReference type="GO" id="GO:0015031">
    <property type="term" value="P:protein transport"/>
    <property type="evidence" value="ECO:0007669"/>
    <property type="project" value="UniProtKB-KW"/>
</dbReference>
<evidence type="ECO:0000313" key="9">
    <source>
        <dbReference type="EMBL" id="GAA93852.1"/>
    </source>
</evidence>
<comment type="subcellular location">
    <subcellularLocation>
        <location evidence="1">Nucleus</location>
        <location evidence="1">Nuclear pore complex</location>
    </subcellularLocation>
</comment>
<dbReference type="GO" id="GO:0008139">
    <property type="term" value="F:nuclear localization sequence binding"/>
    <property type="evidence" value="ECO:0007669"/>
    <property type="project" value="InterPro"/>
</dbReference>
<proteinExistence type="predicted"/>
<dbReference type="InParanoid" id="G7DTK5"/>
<dbReference type="STRING" id="764103.G7DTK5"/>
<evidence type="ECO:0000256" key="3">
    <source>
        <dbReference type="ARBA" id="ARBA00022816"/>
    </source>
</evidence>
<evidence type="ECO:0000256" key="1">
    <source>
        <dbReference type="ARBA" id="ARBA00004567"/>
    </source>
</evidence>
<accession>G7DTK5</accession>
<dbReference type="EMBL" id="BABT02000025">
    <property type="protein sequence ID" value="GAA93852.1"/>
    <property type="molecule type" value="Genomic_DNA"/>
</dbReference>
<dbReference type="HOGENOM" id="CLU_045719_0_0_1"/>
<organism evidence="9 10">
    <name type="scientific">Mixia osmundae (strain CBS 9802 / IAM 14324 / JCM 22182 / KY 12970)</name>
    <dbReference type="NCBI Taxonomy" id="764103"/>
    <lineage>
        <taxon>Eukaryota</taxon>
        <taxon>Fungi</taxon>
        <taxon>Dikarya</taxon>
        <taxon>Basidiomycota</taxon>
        <taxon>Pucciniomycotina</taxon>
        <taxon>Mixiomycetes</taxon>
        <taxon>Mixiales</taxon>
        <taxon>Mixiaceae</taxon>
        <taxon>Mixia</taxon>
    </lineage>
</organism>
<evidence type="ECO:0000256" key="8">
    <source>
        <dbReference type="SAM" id="MobiDB-lite"/>
    </source>
</evidence>
<dbReference type="GO" id="GO:0017056">
    <property type="term" value="F:structural constituent of nuclear pore"/>
    <property type="evidence" value="ECO:0007669"/>
    <property type="project" value="InterPro"/>
</dbReference>
<dbReference type="PANTHER" id="PTHR13437">
    <property type="entry name" value="NUCLEOPORIN P58/P45 NUCLEOPORIN-LIKE PROTEIN 1"/>
    <property type="match status" value="1"/>
</dbReference>
<dbReference type="GO" id="GO:0005643">
    <property type="term" value="C:nuclear pore"/>
    <property type="evidence" value="ECO:0007669"/>
    <property type="project" value="UniProtKB-SubCell"/>
</dbReference>
<name>G7DTK5_MIXOS</name>
<keyword evidence="4" id="KW-0653">Protein transport</keyword>
<dbReference type="PANTHER" id="PTHR13437:SF2">
    <property type="entry name" value="NUCLEOPORIN P58_P45"/>
    <property type="match status" value="1"/>
</dbReference>
<reference evidence="9 10" key="1">
    <citation type="journal article" date="2011" name="J. Gen. Appl. Microbiol.">
        <title>Draft genome sequencing of the enigmatic basidiomycete Mixia osmundae.</title>
        <authorList>
            <person name="Nishida H."/>
            <person name="Nagatsuka Y."/>
            <person name="Sugiyama J."/>
        </authorList>
    </citation>
    <scope>NUCLEOTIDE SEQUENCE [LARGE SCALE GENOMIC DNA]</scope>
    <source>
        <strain evidence="10">CBS 9802 / IAM 14324 / JCM 22182 / KY 12970</strain>
    </source>
</reference>
<comment type="caution">
    <text evidence="9">The sequence shown here is derived from an EMBL/GenBank/DDBJ whole genome shotgun (WGS) entry which is preliminary data.</text>
</comment>
<gene>
    <name evidence="9" type="primary">Mo00498</name>
    <name evidence="9" type="ORF">E5Q_00498</name>
</gene>
<feature type="compositionally biased region" description="Low complexity" evidence="8">
    <location>
        <begin position="146"/>
        <end position="164"/>
    </location>
</feature>
<keyword evidence="2" id="KW-0813">Transport</keyword>
<evidence type="ECO:0000256" key="4">
    <source>
        <dbReference type="ARBA" id="ARBA00022927"/>
    </source>
</evidence>
<keyword evidence="10" id="KW-1185">Reference proteome</keyword>
<dbReference type="eggNOG" id="KOG0845">
    <property type="taxonomic scope" value="Eukaryota"/>
</dbReference>
<dbReference type="OrthoDB" id="2538017at2759"/>
<protein>
    <submittedName>
        <fullName evidence="9">Uncharacterized protein</fullName>
    </submittedName>
</protein>
<keyword evidence="7" id="KW-0539">Nucleus</keyword>
<sequence length="388" mass="41768">MSCPAEYRDWAVNKAWISLGPRMSFNFGSFGQAGTSTPTSKPATFGSFGQAATSKPAATTGFSFGTPAASTSTAAPALTTTSSPFSFGTPAASKPPTSQSAPFSFGQSTTTPAAFGASTSAQQPSGFSFGGSTQNATAQNANPFGQSQPAQQQQQQQQQQQASAITKTTLFEDLPQEARQLLESIETHITGRIQVRDELKAKSLGQAIQKNTETLSVLSTEYNSLTSLLAQSSKAVIDARARYEQDLRDAMKVQTLVEGFRSPQSKGQAAKAIAQFPYEFFVRKVDELSHRLKLYKLSVEQIAHQLRSTNPDQVKAIVPTLRTQHALAMSLASSIARLHADVDILVTQYTKLWRDKTGSARDPFDEVRASIRNAASLDSLPQVDGMRL</sequence>
<keyword evidence="3" id="KW-0509">mRNA transport</keyword>
<dbReference type="AlphaFoldDB" id="G7DTK5"/>
<dbReference type="FunCoup" id="G7DTK5">
    <property type="interactions" value="59"/>
</dbReference>
<keyword evidence="6" id="KW-0906">Nuclear pore complex</keyword>
<keyword evidence="5" id="KW-0811">Translocation</keyword>
<evidence type="ECO:0000256" key="2">
    <source>
        <dbReference type="ARBA" id="ARBA00022448"/>
    </source>
</evidence>
<dbReference type="InterPro" id="IPR024882">
    <property type="entry name" value="NUP58/p45/49"/>
</dbReference>
<dbReference type="GO" id="GO:0051028">
    <property type="term" value="P:mRNA transport"/>
    <property type="evidence" value="ECO:0007669"/>
    <property type="project" value="UniProtKB-KW"/>
</dbReference>
<dbReference type="Proteomes" id="UP000009131">
    <property type="component" value="Unassembled WGS sequence"/>
</dbReference>
<reference evidence="9 10" key="2">
    <citation type="journal article" date="2012" name="Open Biol.">
        <title>Characteristics of nucleosomes and linker DNA regions on the genome of the basidiomycete Mixia osmundae revealed by mono- and dinucleosome mapping.</title>
        <authorList>
            <person name="Nishida H."/>
            <person name="Kondo S."/>
            <person name="Matsumoto T."/>
            <person name="Suzuki Y."/>
            <person name="Yoshikawa H."/>
            <person name="Taylor T.D."/>
            <person name="Sugiyama J."/>
        </authorList>
    </citation>
    <scope>NUCLEOTIDE SEQUENCE [LARGE SCALE GENOMIC DNA]</scope>
    <source>
        <strain evidence="10">CBS 9802 / IAM 14324 / JCM 22182 / KY 12970</strain>
    </source>
</reference>
<feature type="compositionally biased region" description="Polar residues" evidence="8">
    <location>
        <begin position="95"/>
        <end position="145"/>
    </location>
</feature>
<dbReference type="Gene3D" id="6.10.140.1350">
    <property type="match status" value="1"/>
</dbReference>
<evidence type="ECO:0000313" key="10">
    <source>
        <dbReference type="Proteomes" id="UP000009131"/>
    </source>
</evidence>
<evidence type="ECO:0000256" key="7">
    <source>
        <dbReference type="ARBA" id="ARBA00023242"/>
    </source>
</evidence>